<dbReference type="NCBIfam" id="NF001940">
    <property type="entry name" value="PRK00720.1"/>
    <property type="match status" value="1"/>
</dbReference>
<dbReference type="Pfam" id="PF02416">
    <property type="entry name" value="TatA_B_E"/>
    <property type="match status" value="1"/>
</dbReference>
<dbReference type="eggNOG" id="COG1826">
    <property type="taxonomic scope" value="Bacteria"/>
</dbReference>
<keyword evidence="8 9" id="KW-0472">Membrane</keyword>
<dbReference type="EMBL" id="ABIA03000002">
    <property type="protein sequence ID" value="EDQ33332.1"/>
    <property type="molecule type" value="Genomic_DNA"/>
</dbReference>
<evidence type="ECO:0000256" key="1">
    <source>
        <dbReference type="ARBA" id="ARBA00004162"/>
    </source>
</evidence>
<dbReference type="Gene3D" id="1.20.5.3310">
    <property type="match status" value="1"/>
</dbReference>
<evidence type="ECO:0000256" key="10">
    <source>
        <dbReference type="SAM" id="MobiDB-lite"/>
    </source>
</evidence>
<keyword evidence="2 9" id="KW-0813">Transport</keyword>
<dbReference type="HAMAP" id="MF_00236">
    <property type="entry name" value="TatA_E"/>
    <property type="match status" value="1"/>
</dbReference>
<evidence type="ECO:0000256" key="3">
    <source>
        <dbReference type="ARBA" id="ARBA00022475"/>
    </source>
</evidence>
<comment type="subcellular location">
    <subcellularLocation>
        <location evidence="1 9">Cell membrane</location>
        <topology evidence="1 9">Single-pass membrane protein</topology>
    </subcellularLocation>
</comment>
<dbReference type="Proteomes" id="UP000004291">
    <property type="component" value="Chromosome"/>
</dbReference>
<keyword evidence="6 9" id="KW-1133">Transmembrane helix</keyword>
<dbReference type="PANTHER" id="PTHR42982">
    <property type="entry name" value="SEC-INDEPENDENT PROTEIN TRANSLOCASE PROTEIN TATA"/>
    <property type="match status" value="1"/>
</dbReference>
<evidence type="ECO:0000313" key="11">
    <source>
        <dbReference type="EMBL" id="EDQ33332.1"/>
    </source>
</evidence>
<gene>
    <name evidence="9" type="primary">tatA</name>
    <name evidence="11" type="ORF">HPDFL43_08857</name>
</gene>
<dbReference type="GO" id="GO:0033281">
    <property type="term" value="C:TAT protein transport complex"/>
    <property type="evidence" value="ECO:0007669"/>
    <property type="project" value="UniProtKB-UniRule"/>
</dbReference>
<keyword evidence="5 9" id="KW-0653">Protein transport</keyword>
<keyword evidence="7 9" id="KW-0811">Translocation</keyword>
<evidence type="ECO:0000256" key="5">
    <source>
        <dbReference type="ARBA" id="ARBA00022927"/>
    </source>
</evidence>
<evidence type="ECO:0000313" key="12">
    <source>
        <dbReference type="Proteomes" id="UP000004291"/>
    </source>
</evidence>
<dbReference type="RefSeq" id="WP_007197549.1">
    <property type="nucleotide sequence ID" value="NZ_CM002917.1"/>
</dbReference>
<comment type="caution">
    <text evidence="11">The sequence shown here is derived from an EMBL/GenBank/DDBJ whole genome shotgun (WGS) entry which is preliminary data.</text>
</comment>
<protein>
    <recommendedName>
        <fullName evidence="9">Sec-independent protein translocase protein TatA</fullName>
    </recommendedName>
</protein>
<dbReference type="AlphaFoldDB" id="A9D5N9"/>
<evidence type="ECO:0000256" key="9">
    <source>
        <dbReference type="HAMAP-Rule" id="MF_00236"/>
    </source>
</evidence>
<feature type="compositionally biased region" description="Basic and acidic residues" evidence="10">
    <location>
        <begin position="53"/>
        <end position="66"/>
    </location>
</feature>
<dbReference type="PANTHER" id="PTHR42982:SF1">
    <property type="entry name" value="SEC-INDEPENDENT PROTEIN TRANSLOCASE PROTEIN TATA"/>
    <property type="match status" value="1"/>
</dbReference>
<dbReference type="HOGENOM" id="CLU_086034_5_0_5"/>
<feature type="region of interest" description="Disordered" evidence="10">
    <location>
        <begin position="43"/>
        <end position="66"/>
    </location>
</feature>
<dbReference type="OrthoDB" id="7161179at2"/>
<keyword evidence="3 9" id="KW-1003">Cell membrane</keyword>
<evidence type="ECO:0000256" key="8">
    <source>
        <dbReference type="ARBA" id="ARBA00023136"/>
    </source>
</evidence>
<keyword evidence="12" id="KW-1185">Reference proteome</keyword>
<dbReference type="GO" id="GO:0043953">
    <property type="term" value="P:protein transport by the Tat complex"/>
    <property type="evidence" value="ECO:0007669"/>
    <property type="project" value="UniProtKB-UniRule"/>
</dbReference>
<reference evidence="11 12" key="1">
    <citation type="submission" date="2007-10" db="EMBL/GenBank/DDBJ databases">
        <authorList>
            <person name="Wagner-Dobler I."/>
            <person name="Ferriera S."/>
            <person name="Johnson J."/>
            <person name="Kravitz S."/>
            <person name="Beeson K."/>
            <person name="Sutton G."/>
            <person name="Rogers Y.-H."/>
            <person name="Friedman R."/>
            <person name="Frazier M."/>
            <person name="Venter J.C."/>
        </authorList>
    </citation>
    <scope>NUCLEOTIDE SEQUENCE [LARGE SCALE GENOMIC DNA]</scope>
    <source>
        <strain evidence="11 12">DFL-43</strain>
    </source>
</reference>
<dbReference type="STRING" id="411684.HPDFL43_08857"/>
<sequence length="66" mass="7260">MGTFSIWHWVIVLVVVLLLFGRGKIPELMGDVAKGIKNFKKGMGDEEAAPETKTVESKAEEAKDRG</sequence>
<name>A9D5N9_HOEPD</name>
<keyword evidence="4 9" id="KW-0812">Transmembrane</keyword>
<comment type="subunit">
    <text evidence="9">The Tat system comprises two distinct complexes: a TatABC complex, containing multiple copies of TatA, TatB and TatC subunits, and a separate TatA complex, containing only TatA subunits. Substrates initially bind to the TatABC complex, which probably triggers association of the separate TatA complex to form the active translocon.</text>
</comment>
<dbReference type="InterPro" id="IPR006312">
    <property type="entry name" value="TatA/E"/>
</dbReference>
<comment type="function">
    <text evidence="9">Part of the twin-arginine translocation (Tat) system that transports large folded proteins containing a characteristic twin-arginine motif in their signal peptide across membranes. TatA could form the protein-conducting channel of the Tat system.</text>
</comment>
<feature type="transmembrane region" description="Helical" evidence="9">
    <location>
        <begin position="6"/>
        <end position="25"/>
    </location>
</feature>
<accession>A9D5N9</accession>
<comment type="similarity">
    <text evidence="9">Belongs to the TatA/E family.</text>
</comment>
<dbReference type="GO" id="GO:0008320">
    <property type="term" value="F:protein transmembrane transporter activity"/>
    <property type="evidence" value="ECO:0007669"/>
    <property type="project" value="UniProtKB-UniRule"/>
</dbReference>
<proteinExistence type="inferred from homology"/>
<dbReference type="NCBIfam" id="TIGR01411">
    <property type="entry name" value="tatAE"/>
    <property type="match status" value="1"/>
</dbReference>
<evidence type="ECO:0000256" key="4">
    <source>
        <dbReference type="ARBA" id="ARBA00022692"/>
    </source>
</evidence>
<reference evidence="11 12" key="2">
    <citation type="submission" date="2012-06" db="EMBL/GenBank/DDBJ databases">
        <authorList>
            <person name="Fiebig A."/>
        </authorList>
    </citation>
    <scope>NUCLEOTIDE SEQUENCE [LARGE SCALE GENOMIC DNA]</scope>
    <source>
        <strain evidence="11 12">DFL-43</strain>
    </source>
</reference>
<evidence type="ECO:0000256" key="6">
    <source>
        <dbReference type="ARBA" id="ARBA00022989"/>
    </source>
</evidence>
<dbReference type="InterPro" id="IPR003369">
    <property type="entry name" value="TatA/B/E"/>
</dbReference>
<organism evidence="11 12">
    <name type="scientific">Hoeflea phototrophica (strain DSM 17068 / NCIMB 14078 / DFL-43)</name>
    <dbReference type="NCBI Taxonomy" id="411684"/>
    <lineage>
        <taxon>Bacteria</taxon>
        <taxon>Pseudomonadati</taxon>
        <taxon>Pseudomonadota</taxon>
        <taxon>Alphaproteobacteria</taxon>
        <taxon>Hyphomicrobiales</taxon>
        <taxon>Rhizobiaceae</taxon>
        <taxon>Hoeflea</taxon>
    </lineage>
</organism>
<evidence type="ECO:0000256" key="2">
    <source>
        <dbReference type="ARBA" id="ARBA00022448"/>
    </source>
</evidence>
<evidence type="ECO:0000256" key="7">
    <source>
        <dbReference type="ARBA" id="ARBA00023010"/>
    </source>
</evidence>